<dbReference type="InterPro" id="IPR036736">
    <property type="entry name" value="ACP-like_sf"/>
</dbReference>
<reference evidence="2 3" key="1">
    <citation type="submission" date="2019-04" db="EMBL/GenBank/DDBJ databases">
        <title>Isolation and identification of Cellulomonas shaoxiangyii sp. Nov. isolated from feces of the Tibetan antelopes (Pantholops hodgsonii) in the Qinghai-Tibet plateau of China.</title>
        <authorList>
            <person name="Tian Z."/>
        </authorList>
    </citation>
    <scope>NUCLEOTIDE SEQUENCE [LARGE SCALE GENOMIC DNA]</scope>
    <source>
        <strain evidence="2 3">Z28</strain>
    </source>
</reference>
<evidence type="ECO:0000313" key="2">
    <source>
        <dbReference type="EMBL" id="QCB95081.1"/>
    </source>
</evidence>
<evidence type="ECO:0000259" key="1">
    <source>
        <dbReference type="PROSITE" id="PS50075"/>
    </source>
</evidence>
<name>A0A4P7SM80_9CELL</name>
<dbReference type="EMBL" id="CP039291">
    <property type="protein sequence ID" value="QCB95081.1"/>
    <property type="molecule type" value="Genomic_DNA"/>
</dbReference>
<organism evidence="2 3">
    <name type="scientific">Cellulomonas shaoxiangyii</name>
    <dbReference type="NCBI Taxonomy" id="2566013"/>
    <lineage>
        <taxon>Bacteria</taxon>
        <taxon>Bacillati</taxon>
        <taxon>Actinomycetota</taxon>
        <taxon>Actinomycetes</taxon>
        <taxon>Micrococcales</taxon>
        <taxon>Cellulomonadaceae</taxon>
        <taxon>Cellulomonas</taxon>
    </lineage>
</organism>
<sequence length="83" mass="9353">MTTDVEEQIKEIVCEILEIEPDEVTRTSSFKEDHDADSLRSIEILASLERTFRITIDQAELARMGNLEGVYAVVDEGLAARRA</sequence>
<dbReference type="Proteomes" id="UP000296469">
    <property type="component" value="Chromosome"/>
</dbReference>
<dbReference type="OrthoDB" id="4564178at2"/>
<protein>
    <submittedName>
        <fullName evidence="2">Acyl carrier protein</fullName>
    </submittedName>
</protein>
<feature type="domain" description="Carrier" evidence="1">
    <location>
        <begin position="3"/>
        <end position="78"/>
    </location>
</feature>
<evidence type="ECO:0000313" key="3">
    <source>
        <dbReference type="Proteomes" id="UP000296469"/>
    </source>
</evidence>
<dbReference type="SUPFAM" id="SSF47336">
    <property type="entry name" value="ACP-like"/>
    <property type="match status" value="1"/>
</dbReference>
<dbReference type="InterPro" id="IPR009081">
    <property type="entry name" value="PP-bd_ACP"/>
</dbReference>
<gene>
    <name evidence="2" type="ORF">E5225_00760</name>
</gene>
<dbReference type="Pfam" id="PF00550">
    <property type="entry name" value="PP-binding"/>
    <property type="match status" value="1"/>
</dbReference>
<dbReference type="AlphaFoldDB" id="A0A4P7SM80"/>
<proteinExistence type="predicted"/>
<dbReference type="Gene3D" id="1.10.1200.10">
    <property type="entry name" value="ACP-like"/>
    <property type="match status" value="1"/>
</dbReference>
<dbReference type="KEGG" id="celz:E5225_00760"/>
<keyword evidence="3" id="KW-1185">Reference proteome</keyword>
<dbReference type="PROSITE" id="PS50075">
    <property type="entry name" value="CARRIER"/>
    <property type="match status" value="1"/>
</dbReference>
<accession>A0A4P7SM80</accession>